<evidence type="ECO:0000313" key="4">
    <source>
        <dbReference type="EMBL" id="MBE2998974.1"/>
    </source>
</evidence>
<feature type="compositionally biased region" description="Pro residues" evidence="1">
    <location>
        <begin position="268"/>
        <end position="280"/>
    </location>
</feature>
<keyword evidence="3" id="KW-0732">Signal</keyword>
<dbReference type="NCBIfam" id="TIGR01167">
    <property type="entry name" value="LPXTG_anchor"/>
    <property type="match status" value="1"/>
</dbReference>
<name>A0ABR9P560_9ACTN</name>
<dbReference type="Proteomes" id="UP000806528">
    <property type="component" value="Unassembled WGS sequence"/>
</dbReference>
<gene>
    <name evidence="4" type="ORF">IDM40_09725</name>
</gene>
<proteinExistence type="predicted"/>
<evidence type="ECO:0000313" key="5">
    <source>
        <dbReference type="Proteomes" id="UP000806528"/>
    </source>
</evidence>
<organism evidence="4 5">
    <name type="scientific">Nocardiopsis coralli</name>
    <dbReference type="NCBI Taxonomy" id="2772213"/>
    <lineage>
        <taxon>Bacteria</taxon>
        <taxon>Bacillati</taxon>
        <taxon>Actinomycetota</taxon>
        <taxon>Actinomycetes</taxon>
        <taxon>Streptosporangiales</taxon>
        <taxon>Nocardiopsidaceae</taxon>
        <taxon>Nocardiopsis</taxon>
    </lineage>
</organism>
<feature type="compositionally biased region" description="Low complexity" evidence="1">
    <location>
        <begin position="386"/>
        <end position="398"/>
    </location>
</feature>
<protein>
    <submittedName>
        <fullName evidence="4">LPXTG cell wall anchor domain-containing protein</fullName>
    </submittedName>
</protein>
<feature type="region of interest" description="Disordered" evidence="1">
    <location>
        <begin position="263"/>
        <end position="405"/>
    </location>
</feature>
<keyword evidence="5" id="KW-1185">Reference proteome</keyword>
<keyword evidence="2" id="KW-0472">Membrane</keyword>
<evidence type="ECO:0000256" key="1">
    <source>
        <dbReference type="SAM" id="MobiDB-lite"/>
    </source>
</evidence>
<feature type="signal peptide" evidence="3">
    <location>
        <begin position="1"/>
        <end position="28"/>
    </location>
</feature>
<dbReference type="EMBL" id="JADBGI010000007">
    <property type="protein sequence ID" value="MBE2998974.1"/>
    <property type="molecule type" value="Genomic_DNA"/>
</dbReference>
<feature type="compositionally biased region" description="Pro residues" evidence="1">
    <location>
        <begin position="289"/>
        <end position="384"/>
    </location>
</feature>
<feature type="chain" id="PRO_5047328879" evidence="3">
    <location>
        <begin position="29"/>
        <end position="435"/>
    </location>
</feature>
<evidence type="ECO:0000256" key="3">
    <source>
        <dbReference type="SAM" id="SignalP"/>
    </source>
</evidence>
<keyword evidence="2" id="KW-0812">Transmembrane</keyword>
<keyword evidence="2" id="KW-1133">Transmembrane helix</keyword>
<feature type="transmembrane region" description="Helical" evidence="2">
    <location>
        <begin position="407"/>
        <end position="429"/>
    </location>
</feature>
<sequence>MGSMRTTTVRRAGAAAVAAALLSSGAVAAGASFGARDAVAQPATPYATTTWGDVTLDASVFGQGGDSVGQLEVSGDGNEQWDVSQGTGELLSSATGTATTNVTTGPQGALADSNGAFTELLLPDADVPWVQQLISQGGSTGGGHPVLQVATWNNRVQCNPPAGVVFLTATTAPTFLGQAVTAPAPTGPGEETTTLNFPADYGDGISDVDVTVVIDHDQDRQDPYYGHMRTAFVATAQPLDADGEPVGDPVQLFDLVLGDVEVNCEEPQPSPSPSPSPSPTDVPVLPTETPSPTPSPSPDPSPSVSPVPEPLPTPSPTPTPVPTESPTPTPPESPTPLDPSPIPSPSPTGSPSPSPDPTPTPTPDPSVSPTPPEPTGPPTPPEPTQGPGDDGAPPAADDQPTLPVTGAGVAGLVLAGVFSVCAAIAALVFTRKRSV</sequence>
<evidence type="ECO:0000256" key="2">
    <source>
        <dbReference type="SAM" id="Phobius"/>
    </source>
</evidence>
<accession>A0ABR9P560</accession>
<reference evidence="4 5" key="1">
    <citation type="submission" date="2020-09" db="EMBL/GenBank/DDBJ databases">
        <title>Diversity and distribution of actinomycetes associated with coral in the coast of Hainan.</title>
        <authorList>
            <person name="Li F."/>
        </authorList>
    </citation>
    <scope>NUCLEOTIDE SEQUENCE [LARGE SCALE GENOMIC DNA]</scope>
    <source>
        <strain evidence="4 5">HNM0947</strain>
    </source>
</reference>
<dbReference type="RefSeq" id="WP_193121611.1">
    <property type="nucleotide sequence ID" value="NZ_JADBGI010000007.1"/>
</dbReference>
<comment type="caution">
    <text evidence="4">The sequence shown here is derived from an EMBL/GenBank/DDBJ whole genome shotgun (WGS) entry which is preliminary data.</text>
</comment>